<reference evidence="2" key="2">
    <citation type="submission" date="2016-05" db="EMBL/GenBank/DDBJ databases">
        <title>Comparative analysis highlights variable genome content of wheat rusts and divergence of the mating loci.</title>
        <authorList>
            <person name="Cuomo C.A."/>
            <person name="Bakkeren G."/>
            <person name="Szabo L."/>
            <person name="Khalil H."/>
            <person name="Joly D."/>
            <person name="Goldberg J."/>
            <person name="Young S."/>
            <person name="Zeng Q."/>
            <person name="Fellers J."/>
        </authorList>
    </citation>
    <scope>NUCLEOTIDE SEQUENCE [LARGE SCALE GENOMIC DNA]</scope>
    <source>
        <strain evidence="2">1-1 BBBD Race 1</strain>
    </source>
</reference>
<feature type="compositionally biased region" description="Basic and acidic residues" evidence="1">
    <location>
        <begin position="268"/>
        <end position="287"/>
    </location>
</feature>
<organism evidence="2">
    <name type="scientific">Puccinia triticina (isolate 1-1 / race 1 (BBBD))</name>
    <name type="common">Brown leaf rust fungus</name>
    <dbReference type="NCBI Taxonomy" id="630390"/>
    <lineage>
        <taxon>Eukaryota</taxon>
        <taxon>Fungi</taxon>
        <taxon>Dikarya</taxon>
        <taxon>Basidiomycota</taxon>
        <taxon>Pucciniomycotina</taxon>
        <taxon>Pucciniomycetes</taxon>
        <taxon>Pucciniales</taxon>
        <taxon>Pucciniaceae</taxon>
        <taxon>Puccinia</taxon>
    </lineage>
</organism>
<feature type="region of interest" description="Disordered" evidence="1">
    <location>
        <begin position="95"/>
        <end position="332"/>
    </location>
</feature>
<reference evidence="3 4" key="3">
    <citation type="journal article" date="2017" name="G3 (Bethesda)">
        <title>Comparative analysis highlights variable genome content of wheat rusts and divergence of the mating loci.</title>
        <authorList>
            <person name="Cuomo C.A."/>
            <person name="Bakkeren G."/>
            <person name="Khalil H.B."/>
            <person name="Panwar V."/>
            <person name="Joly D."/>
            <person name="Linning R."/>
            <person name="Sakthikumar S."/>
            <person name="Song X."/>
            <person name="Adiconis X."/>
            <person name="Fan L."/>
            <person name="Goldberg J.M."/>
            <person name="Levin J.Z."/>
            <person name="Young S."/>
            <person name="Zeng Q."/>
            <person name="Anikster Y."/>
            <person name="Bruce M."/>
            <person name="Wang M."/>
            <person name="Yin C."/>
            <person name="McCallum B."/>
            <person name="Szabo L.J."/>
            <person name="Hulbert S."/>
            <person name="Chen X."/>
            <person name="Fellers J.P."/>
        </authorList>
    </citation>
    <scope>NUCLEOTIDE SEQUENCE</scope>
    <source>
        <strain evidence="3">isolate 1-1 / race 1 (BBBD)</strain>
        <strain evidence="4">Isolate 1-1 / race 1 (BBBD)</strain>
    </source>
</reference>
<feature type="compositionally biased region" description="Basic and acidic residues" evidence="1">
    <location>
        <begin position="146"/>
        <end position="158"/>
    </location>
</feature>
<keyword evidence="4" id="KW-1185">Reference proteome</keyword>
<dbReference type="EnsemblFungi" id="PTTG_07258-t43_1">
    <property type="protein sequence ID" value="PTTG_07258-t43_1-p1"/>
    <property type="gene ID" value="PTTG_07258"/>
</dbReference>
<feature type="compositionally biased region" description="Polar residues" evidence="1">
    <location>
        <begin position="215"/>
        <end position="235"/>
    </location>
</feature>
<reference evidence="3" key="4">
    <citation type="submission" date="2025-05" db="UniProtKB">
        <authorList>
            <consortium name="EnsemblFungi"/>
        </authorList>
    </citation>
    <scope>IDENTIFICATION</scope>
    <source>
        <strain evidence="3">isolate 1-1 / race 1 (BBBD)</strain>
    </source>
</reference>
<evidence type="ECO:0000313" key="3">
    <source>
        <dbReference type="EnsemblFungi" id="PTTG_07258-t43_1-p1"/>
    </source>
</evidence>
<sequence>MKSEAAESSDGEMLVIWGKIGRRIHFWGPFDGISRLINKPTKTEAEKKQVKRTESLPPRFFLSPYQDKKRPHPATLPARRIEDQFDPKEAVLKLLKNQEKIMQPTLPPPKETKEKEEGEEDELEVVTEISRSGDAPSDQGSVSERQGLRRDKAQHEIPRPSNQFFQDNHRFPPVESGDQPVLEQLEPTQGADQPLSPPEQPSADKGKGQILKQVQELQDPQEQNFGPEQPTNGGLQQSKTVQQEDQQQQMEGNLPYGEGLNGASSSKSKTDKHERIPIVSSKSEEPNKPSYLHIPKSEKHKPTRRDVTRHEAKVVNRDHNIVTTETQNDNHNINNIDELVEPDESLAKVGYNQQIGPAQNRQ</sequence>
<dbReference type="VEuPathDB" id="FungiDB:PTTG_07258"/>
<feature type="compositionally biased region" description="Polar residues" evidence="1">
    <location>
        <begin position="321"/>
        <end position="332"/>
    </location>
</feature>
<dbReference type="Proteomes" id="UP000005240">
    <property type="component" value="Unassembled WGS sequence"/>
</dbReference>
<accession>A0A180G750</accession>
<gene>
    <name evidence="2" type="ORF">PTTG_07258</name>
</gene>
<proteinExistence type="predicted"/>
<feature type="region of interest" description="Disordered" evidence="1">
    <location>
        <begin position="42"/>
        <end position="83"/>
    </location>
</feature>
<feature type="compositionally biased region" description="Low complexity" evidence="1">
    <location>
        <begin position="236"/>
        <end position="249"/>
    </location>
</feature>
<feature type="compositionally biased region" description="Basic and acidic residues" evidence="1">
    <location>
        <begin position="304"/>
        <end position="320"/>
    </location>
</feature>
<dbReference type="EMBL" id="ADAS02000176">
    <property type="protein sequence ID" value="OAV88444.1"/>
    <property type="molecule type" value="Genomic_DNA"/>
</dbReference>
<evidence type="ECO:0000313" key="2">
    <source>
        <dbReference type="EMBL" id="OAV88444.1"/>
    </source>
</evidence>
<protein>
    <submittedName>
        <fullName evidence="2 3">Uncharacterized protein</fullName>
    </submittedName>
</protein>
<evidence type="ECO:0000256" key="1">
    <source>
        <dbReference type="SAM" id="MobiDB-lite"/>
    </source>
</evidence>
<reference evidence="2" key="1">
    <citation type="submission" date="2009-11" db="EMBL/GenBank/DDBJ databases">
        <authorList>
            <consortium name="The Broad Institute Genome Sequencing Platform"/>
            <person name="Ward D."/>
            <person name="Feldgarden M."/>
            <person name="Earl A."/>
            <person name="Young S.K."/>
            <person name="Zeng Q."/>
            <person name="Koehrsen M."/>
            <person name="Alvarado L."/>
            <person name="Berlin A."/>
            <person name="Bochicchio J."/>
            <person name="Borenstein D."/>
            <person name="Chapman S.B."/>
            <person name="Chen Z."/>
            <person name="Engels R."/>
            <person name="Freedman E."/>
            <person name="Gellesch M."/>
            <person name="Goldberg J."/>
            <person name="Griggs A."/>
            <person name="Gujja S."/>
            <person name="Heilman E."/>
            <person name="Heiman D."/>
            <person name="Hepburn T."/>
            <person name="Howarth C."/>
            <person name="Jen D."/>
            <person name="Larson L."/>
            <person name="Lewis B."/>
            <person name="Mehta T."/>
            <person name="Park D."/>
            <person name="Pearson M."/>
            <person name="Roberts A."/>
            <person name="Saif S."/>
            <person name="Shea T."/>
            <person name="Shenoy N."/>
            <person name="Sisk P."/>
            <person name="Stolte C."/>
            <person name="Sykes S."/>
            <person name="Thomson T."/>
            <person name="Walk T."/>
            <person name="White J."/>
            <person name="Yandava C."/>
            <person name="Izard J."/>
            <person name="Baranova O.V."/>
            <person name="Blanton J.M."/>
            <person name="Tanner A.C."/>
            <person name="Dewhirst F.E."/>
            <person name="Haas B."/>
            <person name="Nusbaum C."/>
            <person name="Birren B."/>
        </authorList>
    </citation>
    <scope>NUCLEOTIDE SEQUENCE [LARGE SCALE GENOMIC DNA]</scope>
    <source>
        <strain evidence="2">1-1 BBBD Race 1</strain>
    </source>
</reference>
<name>A0A180G750_PUCT1</name>
<feature type="compositionally biased region" description="Basic and acidic residues" evidence="1">
    <location>
        <begin position="42"/>
        <end position="54"/>
    </location>
</feature>
<dbReference type="AlphaFoldDB" id="A0A180G750"/>
<evidence type="ECO:0000313" key="4">
    <source>
        <dbReference type="Proteomes" id="UP000005240"/>
    </source>
</evidence>